<protein>
    <recommendedName>
        <fullName evidence="3">Restriction endonuclease</fullName>
    </recommendedName>
</protein>
<accession>A0A1I2MJK8</accession>
<evidence type="ECO:0008006" key="3">
    <source>
        <dbReference type="Google" id="ProtNLM"/>
    </source>
</evidence>
<reference evidence="2" key="1">
    <citation type="submission" date="2016-10" db="EMBL/GenBank/DDBJ databases">
        <authorList>
            <person name="Varghese N."/>
            <person name="Submissions S."/>
        </authorList>
    </citation>
    <scope>NUCLEOTIDE SEQUENCE [LARGE SCALE GENOMIC DNA]</scope>
    <source>
        <strain evidence="2">DSM 46838</strain>
    </source>
</reference>
<evidence type="ECO:0000313" key="1">
    <source>
        <dbReference type="EMBL" id="SFF89536.1"/>
    </source>
</evidence>
<keyword evidence="2" id="KW-1185">Reference proteome</keyword>
<evidence type="ECO:0000313" key="2">
    <source>
        <dbReference type="Proteomes" id="UP000198589"/>
    </source>
</evidence>
<organism evidence="1 2">
    <name type="scientific">Blastococcus tunisiensis</name>
    <dbReference type="NCBI Taxonomy" id="1798228"/>
    <lineage>
        <taxon>Bacteria</taxon>
        <taxon>Bacillati</taxon>
        <taxon>Actinomycetota</taxon>
        <taxon>Actinomycetes</taxon>
        <taxon>Geodermatophilales</taxon>
        <taxon>Geodermatophilaceae</taxon>
        <taxon>Blastococcus</taxon>
    </lineage>
</organism>
<dbReference type="AlphaFoldDB" id="A0A1I2MJK8"/>
<gene>
    <name evidence="1" type="ORF">SAMN05216574_13135</name>
</gene>
<dbReference type="EMBL" id="FOND01000031">
    <property type="protein sequence ID" value="SFF89536.1"/>
    <property type="molecule type" value="Genomic_DNA"/>
</dbReference>
<proteinExistence type="predicted"/>
<name>A0A1I2MJK8_9ACTN</name>
<sequence>MGAGMVAAAEGEAILVQLLRHALAGYTGAAAESPSTLVGQWRVVDERVRVAENGKNALLDAVLTDGKRRNIGECKFRTANSLDARTKFLDRHASVREVWDAAFDAWTEDSSIWRDAKRSGMSYGQFVAGWPDIAKAFWMQVYGPDSAGDERILAIWRPVTSVPFVGGRDLPFLSSTYIDHTATQHLKSPGWIFSGSLYVRTLLDNGCKTLSIPGGKQNQVSGAALIIGKIFQ</sequence>
<dbReference type="Proteomes" id="UP000198589">
    <property type="component" value="Unassembled WGS sequence"/>
</dbReference>